<dbReference type="AlphaFoldDB" id="E6MQP5"/>
<name>E6MQP5_9BACT</name>
<accession>E6MQP5</accession>
<keyword evidence="2" id="KW-1185">Reference proteome</keyword>
<dbReference type="Proteomes" id="UP000003874">
    <property type="component" value="Unassembled WGS sequence"/>
</dbReference>
<dbReference type="HOGENOM" id="CLU_3255944_0_0_10"/>
<dbReference type="EMBL" id="AEQO01000148">
    <property type="protein sequence ID" value="EFV04044.1"/>
    <property type="molecule type" value="Genomic_DNA"/>
</dbReference>
<comment type="caution">
    <text evidence="1">The sequence shown here is derived from an EMBL/GenBank/DDBJ whole genome shotgun (WGS) entry which is preliminary data.</text>
</comment>
<reference evidence="1 2" key="1">
    <citation type="submission" date="2010-12" db="EMBL/GenBank/DDBJ databases">
        <authorList>
            <person name="Muzny D."/>
            <person name="Qin X."/>
            <person name="Deng J."/>
            <person name="Jiang H."/>
            <person name="Liu Y."/>
            <person name="Qu J."/>
            <person name="Song X.-Z."/>
            <person name="Zhang L."/>
            <person name="Thornton R."/>
            <person name="Coyle M."/>
            <person name="Francisco L."/>
            <person name="Jackson L."/>
            <person name="Javaid M."/>
            <person name="Korchina V."/>
            <person name="Kovar C."/>
            <person name="Mata R."/>
            <person name="Mathew T."/>
            <person name="Ngo R."/>
            <person name="Nguyen L."/>
            <person name="Nguyen N."/>
            <person name="Okwuonu G."/>
            <person name="Ongeri F."/>
            <person name="Pham C."/>
            <person name="Simmons D."/>
            <person name="Wilczek-Boney K."/>
            <person name="Hale W."/>
            <person name="Jakkamsetti A."/>
            <person name="Pham P."/>
            <person name="Ruth R."/>
            <person name="San Lucas F."/>
            <person name="Warren J."/>
            <person name="Zhang J."/>
            <person name="Zhao Z."/>
            <person name="Zhou C."/>
            <person name="Zhu D."/>
            <person name="Lee S."/>
            <person name="Bess C."/>
            <person name="Blankenburg K."/>
            <person name="Forbes L."/>
            <person name="Fu Q."/>
            <person name="Gubbala S."/>
            <person name="Hirani K."/>
            <person name="Jayaseelan J.C."/>
            <person name="Lara F."/>
            <person name="Munidasa M."/>
            <person name="Palculict T."/>
            <person name="Patil S."/>
            <person name="Pu L.-L."/>
            <person name="Saada N."/>
            <person name="Tang L."/>
            <person name="Weissenberger G."/>
            <person name="Zhu Y."/>
            <person name="Hemphill L."/>
            <person name="Shang Y."/>
            <person name="Youmans B."/>
            <person name="Ayvaz T."/>
            <person name="Ross M."/>
            <person name="Santibanez J."/>
            <person name="Aqrawi P."/>
            <person name="Gross S."/>
            <person name="Joshi V."/>
            <person name="Fowler G."/>
            <person name="Nazareth L."/>
            <person name="Reid J."/>
            <person name="Worley K."/>
            <person name="Petrosino J."/>
            <person name="Highlander S."/>
            <person name="Gibbs R."/>
        </authorList>
    </citation>
    <scope>NUCLEOTIDE SEQUENCE [LARGE SCALE GENOMIC DNA]</scope>
    <source>
        <strain evidence="1 2">DSM 15606</strain>
    </source>
</reference>
<protein>
    <submittedName>
        <fullName evidence="1">Uncharacterized protein</fullName>
    </submittedName>
</protein>
<evidence type="ECO:0000313" key="1">
    <source>
        <dbReference type="EMBL" id="EFV04044.1"/>
    </source>
</evidence>
<evidence type="ECO:0000313" key="2">
    <source>
        <dbReference type="Proteomes" id="UP000003874"/>
    </source>
</evidence>
<organism evidence="1 2">
    <name type="scientific">Segatella salivae DSM 15606</name>
    <dbReference type="NCBI Taxonomy" id="888832"/>
    <lineage>
        <taxon>Bacteria</taxon>
        <taxon>Pseudomonadati</taxon>
        <taxon>Bacteroidota</taxon>
        <taxon>Bacteroidia</taxon>
        <taxon>Bacteroidales</taxon>
        <taxon>Prevotellaceae</taxon>
        <taxon>Segatella</taxon>
    </lineage>
</organism>
<gene>
    <name evidence="1" type="ORF">HMPREF9420_1813</name>
</gene>
<proteinExistence type="predicted"/>
<sequence>MVLIRSFYIMIVIFLCQNLWQITPKKRNTYGVVPRKPYVNPG</sequence>